<accession>A0A6J4MVW5</accession>
<keyword evidence="4 5" id="KW-0472">Membrane</keyword>
<gene>
    <name evidence="7" type="ORF">AVDCRST_MAG21-700</name>
</gene>
<feature type="transmembrane region" description="Helical" evidence="5">
    <location>
        <begin position="12"/>
        <end position="45"/>
    </location>
</feature>
<evidence type="ECO:0000259" key="6">
    <source>
        <dbReference type="Pfam" id="PF01957"/>
    </source>
</evidence>
<feature type="domain" description="NfeD-like C-terminal" evidence="6">
    <location>
        <begin position="88"/>
        <end position="144"/>
    </location>
</feature>
<dbReference type="PANTHER" id="PTHR33507">
    <property type="entry name" value="INNER MEMBRANE PROTEIN YBBJ"/>
    <property type="match status" value="1"/>
</dbReference>
<dbReference type="InterPro" id="IPR012340">
    <property type="entry name" value="NA-bd_OB-fold"/>
</dbReference>
<dbReference type="Gene3D" id="2.40.50.140">
    <property type="entry name" value="Nucleic acid-binding proteins"/>
    <property type="match status" value="1"/>
</dbReference>
<evidence type="ECO:0000313" key="7">
    <source>
        <dbReference type="EMBL" id="CAA9370198.1"/>
    </source>
</evidence>
<evidence type="ECO:0000256" key="5">
    <source>
        <dbReference type="SAM" id="Phobius"/>
    </source>
</evidence>
<dbReference type="AlphaFoldDB" id="A0A6J4MVW5"/>
<dbReference type="PANTHER" id="PTHR33507:SF3">
    <property type="entry name" value="INNER MEMBRANE PROTEIN YBBJ"/>
    <property type="match status" value="1"/>
</dbReference>
<name>A0A6J4MVW5_9ACTN</name>
<organism evidence="7">
    <name type="scientific">uncultured Nocardioidaceae bacterium</name>
    <dbReference type="NCBI Taxonomy" id="253824"/>
    <lineage>
        <taxon>Bacteria</taxon>
        <taxon>Bacillati</taxon>
        <taxon>Actinomycetota</taxon>
        <taxon>Actinomycetes</taxon>
        <taxon>Propionibacteriales</taxon>
        <taxon>Nocardioidaceae</taxon>
        <taxon>environmental samples</taxon>
    </lineage>
</organism>
<evidence type="ECO:0000256" key="1">
    <source>
        <dbReference type="ARBA" id="ARBA00004141"/>
    </source>
</evidence>
<dbReference type="SUPFAM" id="SSF141322">
    <property type="entry name" value="NfeD domain-like"/>
    <property type="match status" value="1"/>
</dbReference>
<keyword evidence="2 5" id="KW-0812">Transmembrane</keyword>
<evidence type="ECO:0000256" key="3">
    <source>
        <dbReference type="ARBA" id="ARBA00022989"/>
    </source>
</evidence>
<dbReference type="InterPro" id="IPR052165">
    <property type="entry name" value="Membrane_assoc_protease"/>
</dbReference>
<protein>
    <recommendedName>
        <fullName evidence="6">NfeD-like C-terminal domain-containing protein</fullName>
    </recommendedName>
</protein>
<dbReference type="EMBL" id="CADCUL010000076">
    <property type="protein sequence ID" value="CAA9370198.1"/>
    <property type="molecule type" value="Genomic_DNA"/>
</dbReference>
<dbReference type="GO" id="GO:0005886">
    <property type="term" value="C:plasma membrane"/>
    <property type="evidence" value="ECO:0007669"/>
    <property type="project" value="TreeGrafter"/>
</dbReference>
<reference evidence="7" key="1">
    <citation type="submission" date="2020-02" db="EMBL/GenBank/DDBJ databases">
        <authorList>
            <person name="Meier V. D."/>
        </authorList>
    </citation>
    <scope>NUCLEOTIDE SEQUENCE</scope>
    <source>
        <strain evidence="7">AVDCRST_MAG21</strain>
    </source>
</reference>
<evidence type="ECO:0000256" key="4">
    <source>
        <dbReference type="ARBA" id="ARBA00023136"/>
    </source>
</evidence>
<keyword evidence="3 5" id="KW-1133">Transmembrane helix</keyword>
<evidence type="ECO:0000256" key="2">
    <source>
        <dbReference type="ARBA" id="ARBA00022692"/>
    </source>
</evidence>
<comment type="subcellular location">
    <subcellularLocation>
        <location evidence="1">Membrane</location>
        <topology evidence="1">Multi-pass membrane protein</topology>
    </subcellularLocation>
</comment>
<proteinExistence type="predicted"/>
<sequence>MDWLSDHDWQLWLVIALLLVGAEMATLDLALAMMAVGALVAVALAAAGVPFVFQILAAVAVSIAMLAFVRPPIVRRLHAGPTLQHGGAALIGRSGLVLERVTAHTGRVKLHGEVWSARTVDEAAVIEPGNKVAVAEIDGATAVVYLLA</sequence>
<dbReference type="InterPro" id="IPR002810">
    <property type="entry name" value="NfeD-like_C"/>
</dbReference>
<dbReference type="Pfam" id="PF01957">
    <property type="entry name" value="NfeD"/>
    <property type="match status" value="1"/>
</dbReference>